<dbReference type="EC" id="5.4.99.25" evidence="5"/>
<accession>K0JKH9</accession>
<dbReference type="InterPro" id="IPR002501">
    <property type="entry name" value="PsdUridine_synth_N"/>
</dbReference>
<dbReference type="OrthoDB" id="9802309at2"/>
<comment type="function">
    <text evidence="5">Responsible for synthesis of pseudouridine from uracil-55 in the psi GC loop of transfer RNAs.</text>
</comment>
<name>K0JKH9_BRAPL</name>
<dbReference type="Proteomes" id="UP000003759">
    <property type="component" value="Chromosome"/>
</dbReference>
<dbReference type="PANTHER" id="PTHR13767">
    <property type="entry name" value="TRNA-PSEUDOURIDINE SYNTHASE"/>
    <property type="match status" value="1"/>
</dbReference>
<evidence type="ECO:0000313" key="8">
    <source>
        <dbReference type="Proteomes" id="UP000003759"/>
    </source>
</evidence>
<comment type="catalytic activity">
    <reaction evidence="1 5">
        <text>uridine(55) in tRNA = pseudouridine(55) in tRNA</text>
        <dbReference type="Rhea" id="RHEA:42532"/>
        <dbReference type="Rhea" id="RHEA-COMP:10101"/>
        <dbReference type="Rhea" id="RHEA-COMP:10102"/>
        <dbReference type="ChEBI" id="CHEBI:65314"/>
        <dbReference type="ChEBI" id="CHEBI:65315"/>
        <dbReference type="EC" id="5.4.99.25"/>
    </reaction>
</comment>
<evidence type="ECO:0000256" key="1">
    <source>
        <dbReference type="ARBA" id="ARBA00000385"/>
    </source>
</evidence>
<dbReference type="EMBL" id="HE793032">
    <property type="protein sequence ID" value="CCG56835.1"/>
    <property type="molecule type" value="Genomic_DNA"/>
</dbReference>
<feature type="domain" description="Pseudouridine synthase II N-terminal" evidence="6">
    <location>
        <begin position="23"/>
        <end position="173"/>
    </location>
</feature>
<dbReference type="PATRIC" id="fig|1161918.5.peg.676"/>
<gene>
    <name evidence="5" type="primary">truB</name>
    <name evidence="7" type="ORF">WESB_1367</name>
</gene>
<keyword evidence="4 5" id="KW-0413">Isomerase</keyword>
<evidence type="ECO:0000256" key="4">
    <source>
        <dbReference type="ARBA" id="ARBA00023235"/>
    </source>
</evidence>
<keyword evidence="3 5" id="KW-0819">tRNA processing</keyword>
<dbReference type="HAMAP" id="MF_01080">
    <property type="entry name" value="TruB_bact"/>
    <property type="match status" value="1"/>
</dbReference>
<dbReference type="InterPro" id="IPR014780">
    <property type="entry name" value="tRNA_psdUridine_synth_TruB"/>
</dbReference>
<dbReference type="SUPFAM" id="SSF55120">
    <property type="entry name" value="Pseudouridine synthase"/>
    <property type="match status" value="1"/>
</dbReference>
<dbReference type="RefSeq" id="WP_014933131.1">
    <property type="nucleotide sequence ID" value="NC_018604.1"/>
</dbReference>
<evidence type="ECO:0000256" key="2">
    <source>
        <dbReference type="ARBA" id="ARBA00005642"/>
    </source>
</evidence>
<dbReference type="PANTHER" id="PTHR13767:SF2">
    <property type="entry name" value="PSEUDOURIDYLATE SYNTHASE TRUB1"/>
    <property type="match status" value="1"/>
</dbReference>
<dbReference type="Pfam" id="PF01509">
    <property type="entry name" value="TruB_N"/>
    <property type="match status" value="1"/>
</dbReference>
<dbReference type="AlphaFoldDB" id="K0JKH9"/>
<dbReference type="GO" id="GO:0160148">
    <property type="term" value="F:tRNA pseudouridine(55) synthase activity"/>
    <property type="evidence" value="ECO:0007669"/>
    <property type="project" value="UniProtKB-EC"/>
</dbReference>
<reference evidence="7 8" key="1">
    <citation type="journal article" date="2012" name="BMC Genomics">
        <title>Comparative genomics of Brachyspira pilosicoli strains: genome rearrangements, reductions and correlation of genetic compliment with phenotypic diversity.</title>
        <authorList>
            <person name="Mappley L.J."/>
            <person name="Black M.L."/>
            <person name="Abuoun M."/>
            <person name="Darby A.C."/>
            <person name="Woodward M.J."/>
            <person name="Parkhill J."/>
            <person name="Turner A.K."/>
            <person name="Bellgard M.I."/>
            <person name="La T."/>
            <person name="Phillips N.D."/>
            <person name="La Ragione R.M."/>
            <person name="Hampson D.J."/>
        </authorList>
    </citation>
    <scope>NUCLEOTIDE SEQUENCE [LARGE SCALE GENOMIC DNA]</scope>
    <source>
        <strain evidence="7">WesB</strain>
    </source>
</reference>
<dbReference type="HOGENOM" id="CLU_032087_0_2_12"/>
<proteinExistence type="inferred from homology"/>
<dbReference type="InterPro" id="IPR020103">
    <property type="entry name" value="PsdUridine_synth_cat_dom_sf"/>
</dbReference>
<evidence type="ECO:0000259" key="6">
    <source>
        <dbReference type="Pfam" id="PF01509"/>
    </source>
</evidence>
<protein>
    <recommendedName>
        <fullName evidence="5">tRNA pseudouridine synthase B</fullName>
        <ecNumber evidence="5">5.4.99.25</ecNumber>
    </recommendedName>
    <alternativeName>
        <fullName evidence="5">tRNA pseudouridine(55) synthase</fullName>
        <shortName evidence="5">Psi55 synthase</shortName>
    </alternativeName>
    <alternativeName>
        <fullName evidence="5">tRNA pseudouridylate synthase</fullName>
    </alternativeName>
    <alternativeName>
        <fullName evidence="5">tRNA-uridine isomerase</fullName>
    </alternativeName>
</protein>
<dbReference type="GO" id="GO:1990481">
    <property type="term" value="P:mRNA pseudouridine synthesis"/>
    <property type="evidence" value="ECO:0007669"/>
    <property type="project" value="TreeGrafter"/>
</dbReference>
<dbReference type="Gene3D" id="3.30.2350.10">
    <property type="entry name" value="Pseudouridine synthase"/>
    <property type="match status" value="1"/>
</dbReference>
<comment type="similarity">
    <text evidence="2 5">Belongs to the pseudouridine synthase TruB family. Type 1 subfamily.</text>
</comment>
<dbReference type="GO" id="GO:0031119">
    <property type="term" value="P:tRNA pseudouridine synthesis"/>
    <property type="evidence" value="ECO:0007669"/>
    <property type="project" value="UniProtKB-UniRule"/>
</dbReference>
<organism evidence="7 8">
    <name type="scientific">Brachyspira pilosicoli WesB</name>
    <dbReference type="NCBI Taxonomy" id="1161918"/>
    <lineage>
        <taxon>Bacteria</taxon>
        <taxon>Pseudomonadati</taxon>
        <taxon>Spirochaetota</taxon>
        <taxon>Spirochaetia</taxon>
        <taxon>Brachyspirales</taxon>
        <taxon>Brachyspiraceae</taxon>
        <taxon>Brachyspira</taxon>
    </lineage>
</organism>
<dbReference type="GO" id="GO:0003723">
    <property type="term" value="F:RNA binding"/>
    <property type="evidence" value="ECO:0007669"/>
    <property type="project" value="InterPro"/>
</dbReference>
<evidence type="ECO:0000256" key="3">
    <source>
        <dbReference type="ARBA" id="ARBA00022694"/>
    </source>
</evidence>
<dbReference type="KEGG" id="bpw:WESB_1367"/>
<sequence length="286" mass="32900">MKGFLIVNKPKGITSFDVIRKLKPILKEKRIGHVGTLDPFASGVLIIALGRYTKLFFLFDDLYKEYIAEGVFGESRDTDDVEGKVLEKTKNQNILSFNELEALIKNNFLGSILQKPPIYSAKKIYGKRAYDLARENKEFQLKSVNVFINNIELLEYNYPYFRIKTSVSKGTYIRAIVRDIGEITNNLAYTKDLIRTSIGDYNIDDAINLENINAHNIISFFNMFKNFDKLLIEDKKDIKQILSGNTKLIENINIKNKYLALVDRDNNLLAIISNINNSNRYSFIDV</sequence>
<evidence type="ECO:0000256" key="5">
    <source>
        <dbReference type="HAMAP-Rule" id="MF_01080"/>
    </source>
</evidence>
<dbReference type="CDD" id="cd02573">
    <property type="entry name" value="PseudoU_synth_EcTruB"/>
    <property type="match status" value="1"/>
</dbReference>
<feature type="active site" description="Nucleophile" evidence="5">
    <location>
        <position position="38"/>
    </location>
</feature>
<dbReference type="NCBIfam" id="TIGR00431">
    <property type="entry name" value="TruB"/>
    <property type="match status" value="1"/>
</dbReference>
<evidence type="ECO:0000313" key="7">
    <source>
        <dbReference type="EMBL" id="CCG56835.1"/>
    </source>
</evidence>